<keyword evidence="2" id="KW-1003">Cell membrane</keyword>
<evidence type="ECO:0000256" key="6">
    <source>
        <dbReference type="SAM" id="Phobius"/>
    </source>
</evidence>
<keyword evidence="4 6" id="KW-1133">Transmembrane helix</keyword>
<protein>
    <submittedName>
        <fullName evidence="8">PDGLE domain-containing protein</fullName>
    </submittedName>
</protein>
<evidence type="ECO:0000313" key="9">
    <source>
        <dbReference type="Proteomes" id="UP001316184"/>
    </source>
</evidence>
<evidence type="ECO:0000313" key="8">
    <source>
        <dbReference type="EMBL" id="UUP12685.1"/>
    </source>
</evidence>
<evidence type="ECO:0000259" key="7">
    <source>
        <dbReference type="Pfam" id="PF13190"/>
    </source>
</evidence>
<proteinExistence type="predicted"/>
<dbReference type="RefSeq" id="WP_232400220.1">
    <property type="nucleotide sequence ID" value="NZ_CP102173.1"/>
</dbReference>
<evidence type="ECO:0000256" key="3">
    <source>
        <dbReference type="ARBA" id="ARBA00022692"/>
    </source>
</evidence>
<organism evidence="8 9">
    <name type="scientific">Aeromicrobium wangtongii</name>
    <dbReference type="NCBI Taxonomy" id="2969247"/>
    <lineage>
        <taxon>Bacteria</taxon>
        <taxon>Bacillati</taxon>
        <taxon>Actinomycetota</taxon>
        <taxon>Actinomycetes</taxon>
        <taxon>Propionibacteriales</taxon>
        <taxon>Nocardioidaceae</taxon>
        <taxon>Aeromicrobium</taxon>
    </lineage>
</organism>
<gene>
    <name evidence="8" type="ORF">NQV15_12565</name>
</gene>
<accession>A0ABY5M6U1</accession>
<evidence type="ECO:0000256" key="2">
    <source>
        <dbReference type="ARBA" id="ARBA00022475"/>
    </source>
</evidence>
<feature type="domain" description="PDGLE" evidence="7">
    <location>
        <begin position="11"/>
        <end position="101"/>
    </location>
</feature>
<dbReference type="InterPro" id="IPR025937">
    <property type="entry name" value="PDGLE_dom"/>
</dbReference>
<evidence type="ECO:0000256" key="5">
    <source>
        <dbReference type="ARBA" id="ARBA00023136"/>
    </source>
</evidence>
<evidence type="ECO:0000256" key="1">
    <source>
        <dbReference type="ARBA" id="ARBA00004236"/>
    </source>
</evidence>
<evidence type="ECO:0000256" key="4">
    <source>
        <dbReference type="ARBA" id="ARBA00022989"/>
    </source>
</evidence>
<reference evidence="8 9" key="1">
    <citation type="submission" date="2022-08" db="EMBL/GenBank/DDBJ databases">
        <title>novel species in genus Aeromicrobium.</title>
        <authorList>
            <person name="Ye L."/>
        </authorList>
    </citation>
    <scope>NUCLEOTIDE SEQUENCE [LARGE SCALE GENOMIC DNA]</scope>
    <source>
        <strain evidence="9">zg-Y1379</strain>
    </source>
</reference>
<dbReference type="EMBL" id="CP102173">
    <property type="protein sequence ID" value="UUP12685.1"/>
    <property type="molecule type" value="Genomic_DNA"/>
</dbReference>
<feature type="transmembrane region" description="Helical" evidence="6">
    <location>
        <begin position="78"/>
        <end position="99"/>
    </location>
</feature>
<dbReference type="Proteomes" id="UP001316184">
    <property type="component" value="Chromosome"/>
</dbReference>
<name>A0ABY5M6U1_9ACTN</name>
<feature type="transmembrane region" description="Helical" evidence="6">
    <location>
        <begin position="12"/>
        <end position="32"/>
    </location>
</feature>
<comment type="subcellular location">
    <subcellularLocation>
        <location evidence="1">Cell membrane</location>
    </subcellularLocation>
</comment>
<dbReference type="Pfam" id="PF13190">
    <property type="entry name" value="PDGLE"/>
    <property type="match status" value="1"/>
</dbReference>
<keyword evidence="9" id="KW-1185">Reference proteome</keyword>
<keyword evidence="3 6" id="KW-0812">Transmembrane</keyword>
<keyword evidence="5 6" id="KW-0472">Membrane</keyword>
<sequence>MTGVPQRRTTRRVLLVLGAVSFLIAGVVSFYASSNPDGLEHVAATTGFGDTARPHATSDGPLAGYSVKGVHNDRLSGGLAGVIGVTATLVIAGGVTLLVRRRSGADASAADAERS</sequence>